<dbReference type="Pfam" id="PF00497">
    <property type="entry name" value="SBP_bac_3"/>
    <property type="match status" value="1"/>
</dbReference>
<feature type="signal peptide" evidence="2">
    <location>
        <begin position="1"/>
        <end position="22"/>
    </location>
</feature>
<reference evidence="4 5" key="1">
    <citation type="journal article" date="2018" name="Environ. Microbiol.">
        <title>Isolation and genomic characterization of Novimethylophilus kurashikiensis gen. nov. sp. nov., a new lanthanide-dependent methylotrophic species of Methylophilaceae.</title>
        <authorList>
            <person name="Lv H."/>
            <person name="Sahin N."/>
            <person name="Tani A."/>
        </authorList>
    </citation>
    <scope>NUCLEOTIDE SEQUENCE [LARGE SCALE GENOMIC DNA]</scope>
    <source>
        <strain evidence="4 5">La2-4</strain>
    </source>
</reference>
<evidence type="ECO:0000313" key="4">
    <source>
        <dbReference type="EMBL" id="GBG15300.1"/>
    </source>
</evidence>
<dbReference type="SUPFAM" id="SSF53850">
    <property type="entry name" value="Periplasmic binding protein-like II"/>
    <property type="match status" value="1"/>
</dbReference>
<dbReference type="AlphaFoldDB" id="A0A2R5FAP4"/>
<name>A0A2R5FAP4_9PROT</name>
<feature type="chain" id="PRO_5015308035" evidence="2">
    <location>
        <begin position="23"/>
        <end position="308"/>
    </location>
</feature>
<dbReference type="PANTHER" id="PTHR35936:SF17">
    <property type="entry name" value="ARGININE-BINDING EXTRACELLULAR PROTEIN ARTP"/>
    <property type="match status" value="1"/>
</dbReference>
<proteinExistence type="predicted"/>
<feature type="domain" description="Solute-binding protein family 3/N-terminal" evidence="3">
    <location>
        <begin position="50"/>
        <end position="277"/>
    </location>
</feature>
<dbReference type="Gene3D" id="3.40.190.10">
    <property type="entry name" value="Periplasmic binding protein-like II"/>
    <property type="match status" value="2"/>
</dbReference>
<dbReference type="PANTHER" id="PTHR35936">
    <property type="entry name" value="MEMBRANE-BOUND LYTIC MUREIN TRANSGLYCOSYLASE F"/>
    <property type="match status" value="1"/>
</dbReference>
<keyword evidence="5" id="KW-1185">Reference proteome</keyword>
<evidence type="ECO:0000256" key="2">
    <source>
        <dbReference type="SAM" id="SignalP"/>
    </source>
</evidence>
<evidence type="ECO:0000313" key="5">
    <source>
        <dbReference type="Proteomes" id="UP000245081"/>
    </source>
</evidence>
<comment type="caution">
    <text evidence="4">The sequence shown here is derived from an EMBL/GenBank/DDBJ whole genome shotgun (WGS) entry which is preliminary data.</text>
</comment>
<dbReference type="Proteomes" id="UP000245081">
    <property type="component" value="Unassembled WGS sequence"/>
</dbReference>
<keyword evidence="1 2" id="KW-0732">Signal</keyword>
<dbReference type="EMBL" id="BDOQ01000018">
    <property type="protein sequence ID" value="GBG15300.1"/>
    <property type="molecule type" value="Genomic_DNA"/>
</dbReference>
<dbReference type="InterPro" id="IPR022448">
    <property type="entry name" value="Quinoprotein_dehydrogenase"/>
</dbReference>
<protein>
    <submittedName>
        <fullName evidence="4">ABC transporter substrate-binding protein</fullName>
    </submittedName>
</protein>
<dbReference type="InterPro" id="IPR001638">
    <property type="entry name" value="Solute-binding_3/MltF_N"/>
</dbReference>
<evidence type="ECO:0000256" key="1">
    <source>
        <dbReference type="ARBA" id="ARBA00022729"/>
    </source>
</evidence>
<gene>
    <name evidence="4" type="ORF">NMK_2903</name>
</gene>
<dbReference type="RefSeq" id="WP_181376298.1">
    <property type="nucleotide sequence ID" value="NZ_BDOQ01000018.1"/>
</dbReference>
<dbReference type="SMART" id="SM00062">
    <property type="entry name" value="PBPb"/>
    <property type="match status" value="1"/>
</dbReference>
<sequence>MFAQLKVFAAIVLFGCAMNVLADEAVKQELDFDAEIGRGGEPVRTENANEFRVCADKDNLPYSNDRMEGFENKIAELIAKDLGKQVKYQFWYDRIGFIRNTLNARRCDVVMGTVAGNDMVLTSKPYYRSGYVFVYKKSSGLKITDWDSQDLHKAKIGVVGQTPPTRPLSDKGLLENSRPYRIMRDLNLPPSFLIDDLIAGKIDVAVVWGPIGGYYAKKLSDDLVVVPAPEYEQENVHGKEYWNISVGVRKKEKERLAMIEEVLDRRKADIEKILDEYGIPHLPVIVEKKLEQPSKPSKEQGDAIPKFE</sequence>
<evidence type="ECO:0000259" key="3">
    <source>
        <dbReference type="SMART" id="SM00062"/>
    </source>
</evidence>
<accession>A0A2R5FAP4</accession>
<dbReference type="NCBIfam" id="TIGR03871">
    <property type="entry name" value="ABC_peri_MoxJ_2"/>
    <property type="match status" value="1"/>
</dbReference>
<organism evidence="4 5">
    <name type="scientific">Novimethylophilus kurashikiensis</name>
    <dbReference type="NCBI Taxonomy" id="1825523"/>
    <lineage>
        <taxon>Bacteria</taxon>
        <taxon>Pseudomonadati</taxon>
        <taxon>Pseudomonadota</taxon>
        <taxon>Betaproteobacteria</taxon>
        <taxon>Nitrosomonadales</taxon>
        <taxon>Methylophilaceae</taxon>
        <taxon>Novimethylophilus</taxon>
    </lineage>
</organism>